<keyword evidence="3" id="KW-1185">Reference proteome</keyword>
<proteinExistence type="predicted"/>
<dbReference type="AlphaFoldDB" id="A0A8X7CNK3"/>
<feature type="compositionally biased region" description="Polar residues" evidence="1">
    <location>
        <begin position="61"/>
        <end position="80"/>
    </location>
</feature>
<feature type="region of interest" description="Disordered" evidence="1">
    <location>
        <begin position="1"/>
        <end position="25"/>
    </location>
</feature>
<evidence type="ECO:0000313" key="3">
    <source>
        <dbReference type="Proteomes" id="UP000886998"/>
    </source>
</evidence>
<evidence type="ECO:0000256" key="1">
    <source>
        <dbReference type="SAM" id="MobiDB-lite"/>
    </source>
</evidence>
<comment type="caution">
    <text evidence="2">The sequence shown here is derived from an EMBL/GenBank/DDBJ whole genome shotgun (WGS) entry which is preliminary data.</text>
</comment>
<evidence type="ECO:0000313" key="2">
    <source>
        <dbReference type="EMBL" id="GFY74616.1"/>
    </source>
</evidence>
<feature type="region of interest" description="Disordered" evidence="1">
    <location>
        <begin position="58"/>
        <end position="98"/>
    </location>
</feature>
<name>A0A8X7CNK3_9ARAC</name>
<organism evidence="2 3">
    <name type="scientific">Trichonephila inaurata madagascariensis</name>
    <dbReference type="NCBI Taxonomy" id="2747483"/>
    <lineage>
        <taxon>Eukaryota</taxon>
        <taxon>Metazoa</taxon>
        <taxon>Ecdysozoa</taxon>
        <taxon>Arthropoda</taxon>
        <taxon>Chelicerata</taxon>
        <taxon>Arachnida</taxon>
        <taxon>Araneae</taxon>
        <taxon>Araneomorphae</taxon>
        <taxon>Entelegynae</taxon>
        <taxon>Araneoidea</taxon>
        <taxon>Nephilidae</taxon>
        <taxon>Trichonephila</taxon>
        <taxon>Trichonephila inaurata</taxon>
    </lineage>
</organism>
<accession>A0A8X7CNK3</accession>
<reference evidence="2" key="1">
    <citation type="submission" date="2020-08" db="EMBL/GenBank/DDBJ databases">
        <title>Multicomponent nature underlies the extraordinary mechanical properties of spider dragline silk.</title>
        <authorList>
            <person name="Kono N."/>
            <person name="Nakamura H."/>
            <person name="Mori M."/>
            <person name="Yoshida Y."/>
            <person name="Ohtoshi R."/>
            <person name="Malay A.D."/>
            <person name="Moran D.A.P."/>
            <person name="Tomita M."/>
            <person name="Numata K."/>
            <person name="Arakawa K."/>
        </authorList>
    </citation>
    <scope>NUCLEOTIDE SEQUENCE</scope>
</reference>
<gene>
    <name evidence="2" type="ORF">TNIN_345311</name>
</gene>
<protein>
    <submittedName>
        <fullName evidence="2">Uncharacterized protein</fullName>
    </submittedName>
</protein>
<dbReference type="EMBL" id="BMAV01020849">
    <property type="protein sequence ID" value="GFY74616.1"/>
    <property type="molecule type" value="Genomic_DNA"/>
</dbReference>
<sequence>MALDQQSNMELEPQSPYSTSSTETAPLSCEEFTSMKVYIRRLQIICTVSLFRLDHGHSEADSINSHGTNSRTSRALSNKRTPPPSRTRRNGQHKRKDEDYFEFPLLRKTARIAALEPLTDLNLQNQFSLLPNALTRQISGQTDPTNISLTSQR</sequence>
<dbReference type="Proteomes" id="UP000886998">
    <property type="component" value="Unassembled WGS sequence"/>
</dbReference>